<feature type="region of interest" description="Disordered" evidence="1">
    <location>
        <begin position="494"/>
        <end position="524"/>
    </location>
</feature>
<dbReference type="Proteomes" id="UP001215280">
    <property type="component" value="Unassembled WGS sequence"/>
</dbReference>
<evidence type="ECO:0000256" key="1">
    <source>
        <dbReference type="SAM" id="MobiDB-lite"/>
    </source>
</evidence>
<reference evidence="2" key="1">
    <citation type="submission" date="2023-03" db="EMBL/GenBank/DDBJ databases">
        <title>Massive genome expansion in bonnet fungi (Mycena s.s.) driven by repeated elements and novel gene families across ecological guilds.</title>
        <authorList>
            <consortium name="Lawrence Berkeley National Laboratory"/>
            <person name="Harder C.B."/>
            <person name="Miyauchi S."/>
            <person name="Viragh M."/>
            <person name="Kuo A."/>
            <person name="Thoen E."/>
            <person name="Andreopoulos B."/>
            <person name="Lu D."/>
            <person name="Skrede I."/>
            <person name="Drula E."/>
            <person name="Henrissat B."/>
            <person name="Morin E."/>
            <person name="Kohler A."/>
            <person name="Barry K."/>
            <person name="LaButti K."/>
            <person name="Morin E."/>
            <person name="Salamov A."/>
            <person name="Lipzen A."/>
            <person name="Mereny Z."/>
            <person name="Hegedus B."/>
            <person name="Baldrian P."/>
            <person name="Stursova M."/>
            <person name="Weitz H."/>
            <person name="Taylor A."/>
            <person name="Grigoriev I.V."/>
            <person name="Nagy L.G."/>
            <person name="Martin F."/>
            <person name="Kauserud H."/>
        </authorList>
    </citation>
    <scope>NUCLEOTIDE SEQUENCE</scope>
    <source>
        <strain evidence="2">CBHHK188m</strain>
    </source>
</reference>
<feature type="compositionally biased region" description="Basic and acidic residues" evidence="1">
    <location>
        <begin position="504"/>
        <end position="513"/>
    </location>
</feature>
<feature type="region of interest" description="Disordered" evidence="1">
    <location>
        <begin position="196"/>
        <end position="412"/>
    </location>
</feature>
<comment type="caution">
    <text evidence="2">The sequence shown here is derived from an EMBL/GenBank/DDBJ whole genome shotgun (WGS) entry which is preliminary data.</text>
</comment>
<sequence>MSTPSRPTPLWGQLLSKNTFASAGMPLPPTAPLDKTGTSMRILLHDTQANFERFSTKVDALASGIDDAKRELVVVKDLFHGEHESLTTEMLDLVNRSQTQIQKSLGDPAQAANLESFRKDVDARFDGLCKRIDDMQSFNQIQSQALQNVSQILLSLQDQQGKILAALLPLLPLLQAVPVHIDSARSSINETMFKVSMESNRRHRTPPHAPEVIRNKRSFPAGPPSSPLLAPKRPRLDSGNQVAPSRDFDHKHVSPSGDHSRGGSPRPRQPIAGNFLSGPGCPPFAQGYRTPSLTKPLRDPTLPRRPLGDLPVPPQNSDEIPRSRSPDYSPPPAHRTPLIPHSFFDSTKNRNDSSPPPAQVPRSLLHTLPHPAPRTPPFHGTASNPSALATPERPITPMPAPTSPIPPNQPLTVSAPPSTIDAQPIELLAPPISLRVSSESAPLSLTRRNLAVPQQKVPLDPPISLRATSENAPLPLTRRNLAVVQQQLAPPPVKATMARVRRSPFRDGRRFIPLDDDDSDSDDD</sequence>
<name>A0AAD7J1Z6_9AGAR</name>
<proteinExistence type="predicted"/>
<evidence type="ECO:0000313" key="2">
    <source>
        <dbReference type="EMBL" id="KAJ7752770.1"/>
    </source>
</evidence>
<dbReference type="EMBL" id="JARJLG010000073">
    <property type="protein sequence ID" value="KAJ7752770.1"/>
    <property type="molecule type" value="Genomic_DNA"/>
</dbReference>
<keyword evidence="3" id="KW-1185">Reference proteome</keyword>
<protein>
    <submittedName>
        <fullName evidence="2">Uncharacterized protein</fullName>
    </submittedName>
</protein>
<organism evidence="2 3">
    <name type="scientific">Mycena maculata</name>
    <dbReference type="NCBI Taxonomy" id="230809"/>
    <lineage>
        <taxon>Eukaryota</taxon>
        <taxon>Fungi</taxon>
        <taxon>Dikarya</taxon>
        <taxon>Basidiomycota</taxon>
        <taxon>Agaricomycotina</taxon>
        <taxon>Agaricomycetes</taxon>
        <taxon>Agaricomycetidae</taxon>
        <taxon>Agaricales</taxon>
        <taxon>Marasmiineae</taxon>
        <taxon>Mycenaceae</taxon>
        <taxon>Mycena</taxon>
    </lineage>
</organism>
<accession>A0AAD7J1Z6</accession>
<feature type="compositionally biased region" description="Pro residues" evidence="1">
    <location>
        <begin position="394"/>
        <end position="409"/>
    </location>
</feature>
<dbReference type="AlphaFoldDB" id="A0AAD7J1Z6"/>
<evidence type="ECO:0000313" key="3">
    <source>
        <dbReference type="Proteomes" id="UP001215280"/>
    </source>
</evidence>
<gene>
    <name evidence="2" type="ORF">DFH07DRAFT_1031383</name>
</gene>
<feature type="compositionally biased region" description="Acidic residues" evidence="1">
    <location>
        <begin position="514"/>
        <end position="524"/>
    </location>
</feature>